<evidence type="ECO:0000313" key="1">
    <source>
        <dbReference type="EMBL" id="MCQ8127621.1"/>
    </source>
</evidence>
<gene>
    <name evidence="1" type="ORF">NP596_04035</name>
</gene>
<evidence type="ECO:0000313" key="2">
    <source>
        <dbReference type="Proteomes" id="UP001524586"/>
    </source>
</evidence>
<protein>
    <submittedName>
        <fullName evidence="1">Uncharacterized protein</fullName>
    </submittedName>
</protein>
<proteinExistence type="predicted"/>
<dbReference type="Proteomes" id="UP001524586">
    <property type="component" value="Unassembled WGS sequence"/>
</dbReference>
<dbReference type="RefSeq" id="WP_256613954.1">
    <property type="nucleotide sequence ID" value="NZ_JANIBK010000012.1"/>
</dbReference>
<organism evidence="1 2">
    <name type="scientific">Methylomonas rivi</name>
    <dbReference type="NCBI Taxonomy" id="2952226"/>
    <lineage>
        <taxon>Bacteria</taxon>
        <taxon>Pseudomonadati</taxon>
        <taxon>Pseudomonadota</taxon>
        <taxon>Gammaproteobacteria</taxon>
        <taxon>Methylococcales</taxon>
        <taxon>Methylococcaceae</taxon>
        <taxon>Methylomonas</taxon>
    </lineage>
</organism>
<sequence length="70" mass="8168">MNRSAYFPKPPQTLTFAMQPIDNVPPIPDEYSKDCLRFAASHNKIYGMMSDIEAMQQLETTHRRIYFCNP</sequence>
<comment type="caution">
    <text evidence="1">The sequence shown here is derived from an EMBL/GenBank/DDBJ whole genome shotgun (WGS) entry which is preliminary data.</text>
</comment>
<dbReference type="EMBL" id="JANIBK010000012">
    <property type="protein sequence ID" value="MCQ8127621.1"/>
    <property type="molecule type" value="Genomic_DNA"/>
</dbReference>
<reference evidence="1 2" key="1">
    <citation type="submission" date="2022-07" db="EMBL/GenBank/DDBJ databases">
        <title>Methylomonas rivi sp. nov., Methylomonas rosea sp. nov., Methylomonas aureus sp. nov. and Methylomonas subterranea sp. nov., four novel methanotrophs isolated from a freshwater creek and the deep terrestrial subsurface.</title>
        <authorList>
            <person name="Abin C."/>
            <person name="Sankaranarayanan K."/>
            <person name="Garner C."/>
            <person name="Sindelar R."/>
            <person name="Kotary K."/>
            <person name="Garner R."/>
            <person name="Barclay S."/>
            <person name="Lawson P."/>
            <person name="Krumholz L."/>
        </authorList>
    </citation>
    <scope>NUCLEOTIDE SEQUENCE [LARGE SCALE GENOMIC DNA]</scope>
    <source>
        <strain evidence="1 2">WSC-6</strain>
    </source>
</reference>
<accession>A0ABT1U1B8</accession>
<name>A0ABT1U1B8_9GAMM</name>
<keyword evidence="2" id="KW-1185">Reference proteome</keyword>